<keyword evidence="1" id="KW-1133">Transmembrane helix</keyword>
<sequence length="49" mass="5819">MQKLILNLSLFYLKKAVLSIYFELFLLFSYLFATLIIILSNYNNITKLI</sequence>
<evidence type="ECO:0000313" key="2">
    <source>
        <dbReference type="EMBL" id="WZX02350.1"/>
    </source>
</evidence>
<dbReference type="Proteomes" id="UP001483898">
    <property type="component" value="Chromosome"/>
</dbReference>
<feature type="transmembrane region" description="Helical" evidence="1">
    <location>
        <begin position="20"/>
        <end position="39"/>
    </location>
</feature>
<proteinExistence type="predicted"/>
<protein>
    <submittedName>
        <fullName evidence="2">Uncharacterized protein</fullName>
    </submittedName>
</protein>
<accession>A0ABZ3CEY3</accession>
<gene>
    <name evidence="2" type="ORF">QN326_03550</name>
</gene>
<keyword evidence="1" id="KW-0472">Membrane</keyword>
<evidence type="ECO:0000313" key="3">
    <source>
        <dbReference type="Proteomes" id="UP001483898"/>
    </source>
</evidence>
<dbReference type="EMBL" id="CP128414">
    <property type="protein sequence ID" value="WZX02350.1"/>
    <property type="molecule type" value="Genomic_DNA"/>
</dbReference>
<evidence type="ECO:0000256" key="1">
    <source>
        <dbReference type="SAM" id="Phobius"/>
    </source>
</evidence>
<name>A0ABZ3CEY3_9MOLU</name>
<organism evidence="2 3">
    <name type="scientific">Candidatus Phytoplasma asteris</name>
    <dbReference type="NCBI Taxonomy" id="85620"/>
    <lineage>
        <taxon>Bacteria</taxon>
        <taxon>Bacillati</taxon>
        <taxon>Mycoplasmatota</taxon>
        <taxon>Mollicutes</taxon>
        <taxon>Acholeplasmatales</taxon>
        <taxon>Acholeplasmataceae</taxon>
        <taxon>Candidatus Phytoplasma</taxon>
        <taxon>16SrI (Aster yellows group)</taxon>
    </lineage>
</organism>
<reference evidence="2" key="1">
    <citation type="submission" date="2023-06" db="EMBL/GenBank/DDBJ databases">
        <title>Complete Genome of Candidatus Phytoplasma asteris M8.</title>
        <authorList>
            <person name="Toth R."/>
            <person name="Ilic A.-M."/>
            <person name="Huettel B."/>
            <person name="Duduk B."/>
            <person name="Kube M."/>
        </authorList>
    </citation>
    <scope>NUCLEOTIDE SEQUENCE [LARGE SCALE GENOMIC DNA]</scope>
    <source>
        <strain evidence="2">M8</strain>
    </source>
</reference>
<keyword evidence="3" id="KW-1185">Reference proteome</keyword>
<keyword evidence="1" id="KW-0812">Transmembrane</keyword>